<name>A0AAE0LFP4_9CHLO</name>
<keyword evidence="3" id="KW-0507">mRNA processing</keyword>
<dbReference type="InterPro" id="IPR020472">
    <property type="entry name" value="WD40_PAC1"/>
</dbReference>
<dbReference type="FunFam" id="2.130.10.10:FF:000034">
    <property type="entry name" value="Pre-mRNA-processing factor 17, putative"/>
    <property type="match status" value="1"/>
</dbReference>
<evidence type="ECO:0000313" key="12">
    <source>
        <dbReference type="Proteomes" id="UP001190700"/>
    </source>
</evidence>
<dbReference type="PANTHER" id="PTHR43979">
    <property type="entry name" value="PRE-MRNA-PROCESSING FACTOR 17"/>
    <property type="match status" value="1"/>
</dbReference>
<dbReference type="PANTHER" id="PTHR43979:SF1">
    <property type="entry name" value="PRE-MRNA-PROCESSING FACTOR 17"/>
    <property type="match status" value="1"/>
</dbReference>
<gene>
    <name evidence="11" type="ORF">CYMTET_8758</name>
</gene>
<evidence type="ECO:0000313" key="11">
    <source>
        <dbReference type="EMBL" id="KAK3283548.1"/>
    </source>
</evidence>
<feature type="repeat" description="WD" evidence="9">
    <location>
        <begin position="521"/>
        <end position="552"/>
    </location>
</feature>
<dbReference type="EMBL" id="LGRX02002725">
    <property type="protein sequence ID" value="KAK3283548.1"/>
    <property type="molecule type" value="Genomic_DNA"/>
</dbReference>
<evidence type="ECO:0000256" key="7">
    <source>
        <dbReference type="ARBA" id="ARBA00023242"/>
    </source>
</evidence>
<dbReference type="SMART" id="SM00320">
    <property type="entry name" value="WD40"/>
    <property type="match status" value="7"/>
</dbReference>
<dbReference type="AlphaFoldDB" id="A0AAE0LFP4"/>
<dbReference type="PROSITE" id="PS50294">
    <property type="entry name" value="WD_REPEATS_REGION"/>
    <property type="match status" value="4"/>
</dbReference>
<evidence type="ECO:0000256" key="6">
    <source>
        <dbReference type="ARBA" id="ARBA00023187"/>
    </source>
</evidence>
<evidence type="ECO:0000256" key="8">
    <source>
        <dbReference type="ARBA" id="ARBA00068146"/>
    </source>
</evidence>
<protein>
    <recommendedName>
        <fullName evidence="8">Pre-mRNA-processing factor 17</fullName>
    </recommendedName>
</protein>
<sequence length="586" mass="67286">MDLLAQYSDEDDEAQSIQPLPAVEVAPHVDTTGLTLVKDEGKALVVATEKTFQYIDPNSRKVFYNPRYENMYAPVAGPEHPFNKDGLADGLKNHKQGFVEDSHIHSFSFDEQYNTFHNYGYAAEPSGQGLVGSQGRLEEHEGCTVYDVPDRKRKRPAKTDAAEEGAEEAHAAPEENEEDDELFGKETNNPSSEMWISNNKKSPWAGRVEVKPLDPDQLTEEQKEYMEYAKEKRKAKRGYREDKEEEERTDKSFFHGKSEKDYAGQSWMLPPKEHKKENDHTFIPKKWIHTWSGHTKGVSAIRFFPKYGHLLLSASMDSKVKIWDVHNSGKCMRTYLGHSKAIRDITFNNDGSRFLTASWDKNIKLWDTETGQVINTISTGKTPFVVKFHPDEDKQNVLLAGFSDKKIVQFDLNTSDMTQEYDQHLGAVNTITFCDENRRFITTSDDKTIRVWEYGVPVVIKYIADPGMHSMPSIAMHPNGNWFVAQSLDNQIVTYSTKERFRINRKKRFAGHLNAGYACQVNFSPDGRFVISGDSEGKMWFWDWKSHKVFRSFKAHDQVCIGCEWHPLEQSKIATCSWDGLIKYWD</sequence>
<keyword evidence="12" id="KW-1185">Reference proteome</keyword>
<dbReference type="GO" id="GO:0003729">
    <property type="term" value="F:mRNA binding"/>
    <property type="evidence" value="ECO:0007669"/>
    <property type="project" value="TreeGrafter"/>
</dbReference>
<dbReference type="InterPro" id="IPR019775">
    <property type="entry name" value="WD40_repeat_CS"/>
</dbReference>
<reference evidence="11 12" key="1">
    <citation type="journal article" date="2015" name="Genome Biol. Evol.">
        <title>Comparative Genomics of a Bacterivorous Green Alga Reveals Evolutionary Causalities and Consequences of Phago-Mixotrophic Mode of Nutrition.</title>
        <authorList>
            <person name="Burns J.A."/>
            <person name="Paasch A."/>
            <person name="Narechania A."/>
            <person name="Kim E."/>
        </authorList>
    </citation>
    <scope>NUCLEOTIDE SEQUENCE [LARGE SCALE GENOMIC DNA]</scope>
    <source>
        <strain evidence="11 12">PLY_AMNH</strain>
    </source>
</reference>
<dbReference type="InterPro" id="IPR032847">
    <property type="entry name" value="PRPF17"/>
</dbReference>
<evidence type="ECO:0000256" key="4">
    <source>
        <dbReference type="ARBA" id="ARBA00022728"/>
    </source>
</evidence>
<dbReference type="Gene3D" id="2.130.10.10">
    <property type="entry name" value="YVTN repeat-like/Quinoprotein amine dehydrogenase"/>
    <property type="match status" value="1"/>
</dbReference>
<keyword evidence="4" id="KW-0747">Spliceosome</keyword>
<feature type="repeat" description="WD" evidence="9">
    <location>
        <begin position="335"/>
        <end position="376"/>
    </location>
</feature>
<evidence type="ECO:0000256" key="2">
    <source>
        <dbReference type="ARBA" id="ARBA00022574"/>
    </source>
</evidence>
<evidence type="ECO:0000256" key="3">
    <source>
        <dbReference type="ARBA" id="ARBA00022664"/>
    </source>
</evidence>
<keyword evidence="2 9" id="KW-0853">WD repeat</keyword>
<dbReference type="GO" id="GO:0071013">
    <property type="term" value="C:catalytic step 2 spliceosome"/>
    <property type="evidence" value="ECO:0007669"/>
    <property type="project" value="InterPro"/>
</dbReference>
<evidence type="ECO:0000256" key="1">
    <source>
        <dbReference type="ARBA" id="ARBA00004123"/>
    </source>
</evidence>
<dbReference type="SUPFAM" id="SSF50978">
    <property type="entry name" value="WD40 repeat-like"/>
    <property type="match status" value="1"/>
</dbReference>
<dbReference type="CDD" id="cd00200">
    <property type="entry name" value="WD40"/>
    <property type="match status" value="1"/>
</dbReference>
<feature type="repeat" description="WD" evidence="9">
    <location>
        <begin position="291"/>
        <end position="325"/>
    </location>
</feature>
<comment type="caution">
    <text evidence="11">The sequence shown here is derived from an EMBL/GenBank/DDBJ whole genome shotgun (WGS) entry which is preliminary data.</text>
</comment>
<feature type="repeat" description="WD" evidence="9">
    <location>
        <begin position="421"/>
        <end position="453"/>
    </location>
</feature>
<dbReference type="InterPro" id="IPR015943">
    <property type="entry name" value="WD40/YVTN_repeat-like_dom_sf"/>
</dbReference>
<dbReference type="InterPro" id="IPR001680">
    <property type="entry name" value="WD40_rpt"/>
</dbReference>
<dbReference type="PROSITE" id="PS50082">
    <property type="entry name" value="WD_REPEATS_2"/>
    <property type="match status" value="5"/>
</dbReference>
<dbReference type="InterPro" id="IPR036322">
    <property type="entry name" value="WD40_repeat_dom_sf"/>
</dbReference>
<dbReference type="PROSITE" id="PS00678">
    <property type="entry name" value="WD_REPEATS_1"/>
    <property type="match status" value="1"/>
</dbReference>
<feature type="compositionally biased region" description="Basic and acidic residues" evidence="10">
    <location>
        <begin position="238"/>
        <end position="251"/>
    </location>
</feature>
<evidence type="ECO:0000256" key="10">
    <source>
        <dbReference type="SAM" id="MobiDB-lite"/>
    </source>
</evidence>
<feature type="repeat" description="WD" evidence="9">
    <location>
        <begin position="553"/>
        <end position="586"/>
    </location>
</feature>
<dbReference type="Proteomes" id="UP001190700">
    <property type="component" value="Unassembled WGS sequence"/>
</dbReference>
<accession>A0AAE0LFP4</accession>
<keyword evidence="6" id="KW-0508">mRNA splicing</keyword>
<dbReference type="PRINTS" id="PR00320">
    <property type="entry name" value="GPROTEINBRPT"/>
</dbReference>
<keyword evidence="5" id="KW-0677">Repeat</keyword>
<organism evidence="11 12">
    <name type="scientific">Cymbomonas tetramitiformis</name>
    <dbReference type="NCBI Taxonomy" id="36881"/>
    <lineage>
        <taxon>Eukaryota</taxon>
        <taxon>Viridiplantae</taxon>
        <taxon>Chlorophyta</taxon>
        <taxon>Pyramimonadophyceae</taxon>
        <taxon>Pyramimonadales</taxon>
        <taxon>Pyramimonadaceae</taxon>
        <taxon>Cymbomonas</taxon>
    </lineage>
</organism>
<feature type="compositionally biased region" description="Basic and acidic residues" evidence="10">
    <location>
        <begin position="157"/>
        <end position="173"/>
    </location>
</feature>
<feature type="compositionally biased region" description="Polar residues" evidence="10">
    <location>
        <begin position="186"/>
        <end position="200"/>
    </location>
</feature>
<dbReference type="Pfam" id="PF00400">
    <property type="entry name" value="WD40"/>
    <property type="match status" value="5"/>
</dbReference>
<evidence type="ECO:0000256" key="5">
    <source>
        <dbReference type="ARBA" id="ARBA00022737"/>
    </source>
</evidence>
<feature type="region of interest" description="Disordered" evidence="10">
    <location>
        <begin position="141"/>
        <end position="200"/>
    </location>
</feature>
<feature type="region of interest" description="Disordered" evidence="10">
    <location>
        <begin position="232"/>
        <end position="251"/>
    </location>
</feature>
<evidence type="ECO:0000256" key="9">
    <source>
        <dbReference type="PROSITE-ProRule" id="PRU00221"/>
    </source>
</evidence>
<keyword evidence="7" id="KW-0539">Nucleus</keyword>
<proteinExistence type="predicted"/>
<dbReference type="GO" id="GO:0000398">
    <property type="term" value="P:mRNA splicing, via spliceosome"/>
    <property type="evidence" value="ECO:0007669"/>
    <property type="project" value="InterPro"/>
</dbReference>
<comment type="subcellular location">
    <subcellularLocation>
        <location evidence="1">Nucleus</location>
    </subcellularLocation>
</comment>